<dbReference type="NCBIfam" id="NF041384">
    <property type="entry name" value="YHS_seleno_dom"/>
    <property type="match status" value="1"/>
</dbReference>
<protein>
    <submittedName>
        <fullName evidence="3">YHS domain-containing protein</fullName>
    </submittedName>
</protein>
<dbReference type="STRING" id="637679.GCA_001550055_01315"/>
<evidence type="ECO:0000256" key="1">
    <source>
        <dbReference type="SAM" id="SignalP"/>
    </source>
</evidence>
<dbReference type="AlphaFoldDB" id="A0A1G6YHG4"/>
<dbReference type="InterPro" id="IPR007029">
    <property type="entry name" value="YHS_dom"/>
</dbReference>
<keyword evidence="1" id="KW-0732">Signal</keyword>
<organism evidence="3 4">
    <name type="scientific">Kordiimonas lacus</name>
    <dbReference type="NCBI Taxonomy" id="637679"/>
    <lineage>
        <taxon>Bacteria</taxon>
        <taxon>Pseudomonadati</taxon>
        <taxon>Pseudomonadota</taxon>
        <taxon>Alphaproteobacteria</taxon>
        <taxon>Kordiimonadales</taxon>
        <taxon>Kordiimonadaceae</taxon>
        <taxon>Kordiimonas</taxon>
    </lineage>
</organism>
<feature type="signal peptide" evidence="1">
    <location>
        <begin position="1"/>
        <end position="21"/>
    </location>
</feature>
<evidence type="ECO:0000313" key="3">
    <source>
        <dbReference type="EMBL" id="SDD89924.1"/>
    </source>
</evidence>
<proteinExistence type="predicted"/>
<dbReference type="EMBL" id="FNAK01000003">
    <property type="protein sequence ID" value="SDD89924.1"/>
    <property type="molecule type" value="Genomic_DNA"/>
</dbReference>
<accession>A0A1G6YHG4</accession>
<dbReference type="Pfam" id="PF04945">
    <property type="entry name" value="YHS"/>
    <property type="match status" value="1"/>
</dbReference>
<dbReference type="RefSeq" id="WP_082714471.1">
    <property type="nucleotide sequence ID" value="NZ_FNAK01000003.1"/>
</dbReference>
<evidence type="ECO:0000259" key="2">
    <source>
        <dbReference type="Pfam" id="PF04945"/>
    </source>
</evidence>
<feature type="domain" description="YHS" evidence="2">
    <location>
        <begin position="42"/>
        <end position="88"/>
    </location>
</feature>
<sequence length="151" mass="17064">MKRILPFLTFILFIAASPAQAGEDPIYTGIFNDRAAGGYDVVSYFTDGKAVKGDKKFQTDYMGAKWRFTSEEHLNAFLANPTQYAPQYGGYCAWAMGRGYTAKGDPEVWRIVEGKLYLNYDESVKAQWETDIPGFIMKADVNYPKLVDLEE</sequence>
<dbReference type="Proteomes" id="UP000183685">
    <property type="component" value="Unassembled WGS sequence"/>
</dbReference>
<gene>
    <name evidence="3" type="ORF">SAMN04488071_1633</name>
</gene>
<feature type="chain" id="PRO_5010270616" evidence="1">
    <location>
        <begin position="22"/>
        <end position="151"/>
    </location>
</feature>
<reference evidence="3 4" key="1">
    <citation type="submission" date="2016-10" db="EMBL/GenBank/DDBJ databases">
        <authorList>
            <person name="de Groot N.N."/>
        </authorList>
    </citation>
    <scope>NUCLEOTIDE SEQUENCE [LARGE SCALE GENOMIC DNA]</scope>
    <source>
        <strain evidence="3 4">CGMCC 1.9109</strain>
    </source>
</reference>
<evidence type="ECO:0000313" key="4">
    <source>
        <dbReference type="Proteomes" id="UP000183685"/>
    </source>
</evidence>
<keyword evidence="4" id="KW-1185">Reference proteome</keyword>
<name>A0A1G6YHG4_9PROT</name>
<dbReference type="OrthoDB" id="344729at2"/>